<name>A0A0U5C6R6_ASPCI</name>
<dbReference type="AlphaFoldDB" id="A0A0U5C6R6"/>
<gene>
    <name evidence="1" type="ORF">ASPCAL05335</name>
</gene>
<keyword evidence="2" id="KW-1185">Reference proteome</keyword>
<evidence type="ECO:0000313" key="2">
    <source>
        <dbReference type="Proteomes" id="UP000054771"/>
    </source>
</evidence>
<dbReference type="Proteomes" id="UP000054771">
    <property type="component" value="Unassembled WGS sequence"/>
</dbReference>
<accession>A0A0U5C6R6</accession>
<sequence>MAQAIKPGQIPPQICPTPTPSISPDSERNLNHLSTFAPTQSQPSAKIHTSPHPSLALQSSVGNLHQVTYPVDFSDSSTFKAARTFSTISPPETNKLKTKCATPNTTV</sequence>
<reference evidence="2" key="1">
    <citation type="journal article" date="2016" name="Genome Announc.">
        <title>Draft genome sequences of fungus Aspergillus calidoustus.</title>
        <authorList>
            <person name="Horn F."/>
            <person name="Linde J."/>
            <person name="Mattern D.J."/>
            <person name="Walther G."/>
            <person name="Guthke R."/>
            <person name="Scherlach K."/>
            <person name="Martin K."/>
            <person name="Brakhage A.A."/>
            <person name="Petzke L."/>
            <person name="Valiante V."/>
        </authorList>
    </citation>
    <scope>NUCLEOTIDE SEQUENCE [LARGE SCALE GENOMIC DNA]</scope>
    <source>
        <strain evidence="2">SF006504</strain>
    </source>
</reference>
<protein>
    <submittedName>
        <fullName evidence="1">Uncharacterized protein</fullName>
    </submittedName>
</protein>
<organism evidence="1 2">
    <name type="scientific">Aspergillus calidoustus</name>
    <dbReference type="NCBI Taxonomy" id="454130"/>
    <lineage>
        <taxon>Eukaryota</taxon>
        <taxon>Fungi</taxon>
        <taxon>Dikarya</taxon>
        <taxon>Ascomycota</taxon>
        <taxon>Pezizomycotina</taxon>
        <taxon>Eurotiomycetes</taxon>
        <taxon>Eurotiomycetidae</taxon>
        <taxon>Eurotiales</taxon>
        <taxon>Aspergillaceae</taxon>
        <taxon>Aspergillus</taxon>
        <taxon>Aspergillus subgen. Nidulantes</taxon>
    </lineage>
</organism>
<dbReference type="EMBL" id="CDMC01000004">
    <property type="protein sequence ID" value="CEL04204.1"/>
    <property type="molecule type" value="Genomic_DNA"/>
</dbReference>
<proteinExistence type="predicted"/>
<evidence type="ECO:0000313" key="1">
    <source>
        <dbReference type="EMBL" id="CEL04204.1"/>
    </source>
</evidence>